<accession>A0ABU4JIM8</accession>
<dbReference type="EMBL" id="JAMXLT020000018">
    <property type="protein sequence ID" value="MDW8549423.1"/>
    <property type="molecule type" value="Genomic_DNA"/>
</dbReference>
<reference evidence="1 2" key="1">
    <citation type="submission" date="2023-11" db="EMBL/GenBank/DDBJ databases">
        <title>First isolation, identification, and characterization of non-pathogenic Epilithonimonas ginsengisoli isolated from diseased farmed rainbow trout (Oncorhynchus mykiss) in Chile.</title>
        <authorList>
            <person name="Miranda C.D."/>
            <person name="Irgang R."/>
            <person name="Concha C."/>
            <person name="Rojas R."/>
            <person name="Avendano R."/>
        </authorList>
    </citation>
    <scope>NUCLEOTIDE SEQUENCE [LARGE SCALE GENOMIC DNA]</scope>
    <source>
        <strain evidence="1 2">FP99</strain>
    </source>
</reference>
<dbReference type="Pfam" id="PF09357">
    <property type="entry name" value="RteC"/>
    <property type="match status" value="1"/>
</dbReference>
<proteinExistence type="predicted"/>
<organism evidence="1 2">
    <name type="scientific">Epilithonimonas ginsengisoli</name>
    <dbReference type="NCBI Taxonomy" id="1245592"/>
    <lineage>
        <taxon>Bacteria</taxon>
        <taxon>Pseudomonadati</taxon>
        <taxon>Bacteroidota</taxon>
        <taxon>Flavobacteriia</taxon>
        <taxon>Flavobacteriales</taxon>
        <taxon>Weeksellaceae</taxon>
        <taxon>Chryseobacterium group</taxon>
        <taxon>Epilithonimonas</taxon>
    </lineage>
</organism>
<dbReference type="InterPro" id="IPR018534">
    <property type="entry name" value="Tet_reg_excision_RteC"/>
</dbReference>
<keyword evidence="2" id="KW-1185">Reference proteome</keyword>
<protein>
    <submittedName>
        <fullName evidence="1">RteC domain-containing protein</fullName>
    </submittedName>
</protein>
<evidence type="ECO:0000313" key="1">
    <source>
        <dbReference type="EMBL" id="MDW8549423.1"/>
    </source>
</evidence>
<sequence>MAESCLIHIDDVVRKLKSQITKHQFDSIADEVYFFKELKPKFIAEFLFYQHILTLESEKPHNGKKLLQKFYLNEIRKLEIQYDDDKYFYNYYIREATYLDHKYFVRHSYDLKMKLPQQLHNFDHEFTTSHDHKVATILGNQKITSYMNDRITELQTDQWQDLQKFKKLEWSSSKVNLVELIYGLHHSRCFNAGTIELSETIKIFERLLDIDLNNFHKIVSEIKSRKNNRIKFLQLLQENLSQFFIDTDA</sequence>
<dbReference type="Proteomes" id="UP001204439">
    <property type="component" value="Unassembled WGS sequence"/>
</dbReference>
<gene>
    <name evidence="1" type="ORF">NG800_010910</name>
</gene>
<dbReference type="RefSeq" id="WP_165596601.1">
    <property type="nucleotide sequence ID" value="NZ_JAMXLT020000018.1"/>
</dbReference>
<evidence type="ECO:0000313" key="2">
    <source>
        <dbReference type="Proteomes" id="UP001204439"/>
    </source>
</evidence>
<name>A0ABU4JIM8_9FLAO</name>
<comment type="caution">
    <text evidence="1">The sequence shown here is derived from an EMBL/GenBank/DDBJ whole genome shotgun (WGS) entry which is preliminary data.</text>
</comment>